<name>A0A7Y3T2U7_9HYPH</name>
<evidence type="ECO:0000259" key="2">
    <source>
        <dbReference type="Pfam" id="PF00582"/>
    </source>
</evidence>
<dbReference type="PRINTS" id="PR01438">
    <property type="entry name" value="UNVRSLSTRESS"/>
</dbReference>
<organism evidence="3 4">
    <name type="scientific">Brucella pseudogrignonensis</name>
    <dbReference type="NCBI Taxonomy" id="419475"/>
    <lineage>
        <taxon>Bacteria</taxon>
        <taxon>Pseudomonadati</taxon>
        <taxon>Pseudomonadota</taxon>
        <taxon>Alphaproteobacteria</taxon>
        <taxon>Hyphomicrobiales</taxon>
        <taxon>Brucellaceae</taxon>
        <taxon>Brucella/Ochrobactrum group</taxon>
        <taxon>Brucella</taxon>
    </lineage>
</organism>
<dbReference type="SUPFAM" id="SSF52402">
    <property type="entry name" value="Adenine nucleotide alpha hydrolases-like"/>
    <property type="match status" value="2"/>
</dbReference>
<evidence type="ECO:0000313" key="3">
    <source>
        <dbReference type="EMBL" id="NNV19100.1"/>
    </source>
</evidence>
<dbReference type="EMBL" id="PKQI01000001">
    <property type="protein sequence ID" value="NNV19100.1"/>
    <property type="molecule type" value="Genomic_DNA"/>
</dbReference>
<dbReference type="Gene3D" id="3.40.50.12370">
    <property type="match status" value="1"/>
</dbReference>
<dbReference type="InterPro" id="IPR006016">
    <property type="entry name" value="UspA"/>
</dbReference>
<dbReference type="PANTHER" id="PTHR46268:SF15">
    <property type="entry name" value="UNIVERSAL STRESS PROTEIN HP_0031"/>
    <property type="match status" value="1"/>
</dbReference>
<comment type="caution">
    <text evidence="3">The sequence shown here is derived from an EMBL/GenBank/DDBJ whole genome shotgun (WGS) entry which is preliminary data.</text>
</comment>
<reference evidence="3 4" key="1">
    <citation type="submission" date="2018-11" db="EMBL/GenBank/DDBJ databases">
        <title>Genome sequencing and analysis.</title>
        <authorList>
            <person name="Huang Y.-T."/>
        </authorList>
    </citation>
    <scope>NUCLEOTIDE SEQUENCE [LARGE SCALE GENOMIC DNA]</scope>
    <source>
        <strain evidence="3 4">SHIN</strain>
    </source>
</reference>
<dbReference type="AlphaFoldDB" id="A0A7Y3T2U7"/>
<dbReference type="InterPro" id="IPR006015">
    <property type="entry name" value="Universal_stress_UspA"/>
</dbReference>
<sequence>MLTPKDIVVYLEPGPDERLERLTAHAAKLASVWKAHLVVAFVPEDVLLSPYAGFVRGGAITTLSEDSRLRTGKSAEFLRSVLGQIERQYEVSTELRVCNGERDAALMLHARHAGLALLEHDREPTRHVSTLSISEEIVLASGRPSLLLPSNWPLDWQPRKILIGWNASREAARAISDAMPFLQRATDVHVAVVPEVNVNQLLGEDPGTDISRHLARYAVSVTLDRLEGDNAGKALLDHALTIGADMMVMGAYGQPKIREFVFGSATQSVLANLERPVLLSR</sequence>
<comment type="similarity">
    <text evidence="1">Belongs to the universal stress protein A family.</text>
</comment>
<dbReference type="Proteomes" id="UP000526233">
    <property type="component" value="Unassembled WGS sequence"/>
</dbReference>
<protein>
    <submittedName>
        <fullName evidence="3">Universal stress protein</fullName>
    </submittedName>
</protein>
<feature type="domain" description="UspA" evidence="2">
    <location>
        <begin position="159"/>
        <end position="280"/>
    </location>
</feature>
<evidence type="ECO:0000313" key="4">
    <source>
        <dbReference type="Proteomes" id="UP000526233"/>
    </source>
</evidence>
<dbReference type="RefSeq" id="WP_171379579.1">
    <property type="nucleotide sequence ID" value="NZ_PKQI01000001.1"/>
</dbReference>
<proteinExistence type="inferred from homology"/>
<evidence type="ECO:0000256" key="1">
    <source>
        <dbReference type="ARBA" id="ARBA00008791"/>
    </source>
</evidence>
<gene>
    <name evidence="3" type="ORF">EHE22_01485</name>
</gene>
<dbReference type="CDD" id="cd00293">
    <property type="entry name" value="USP-like"/>
    <property type="match status" value="1"/>
</dbReference>
<dbReference type="Pfam" id="PF00582">
    <property type="entry name" value="Usp"/>
    <property type="match status" value="1"/>
</dbReference>
<dbReference type="PANTHER" id="PTHR46268">
    <property type="entry name" value="STRESS RESPONSE PROTEIN NHAX"/>
    <property type="match status" value="1"/>
</dbReference>
<accession>A0A7Y3T2U7</accession>